<dbReference type="KEGG" id="xpo:XPG1_3358"/>
<dbReference type="EMBL" id="FO704551">
    <property type="protein sequence ID" value="CDG22994.1"/>
    <property type="molecule type" value="Genomic_DNA"/>
</dbReference>
<gene>
    <name evidence="1" type="ORF">XPG1_3358</name>
</gene>
<sequence length="47" mass="5542">MFFFFPNNGNLIIEQGFLFAVILLSDENIDDNSTITFYNIRIVFCKF</sequence>
<name>A0A068R7K5_9GAMM</name>
<organism evidence="1 2">
    <name type="scientific">Xenorhabdus poinarii G6</name>
    <dbReference type="NCBI Taxonomy" id="1354304"/>
    <lineage>
        <taxon>Bacteria</taxon>
        <taxon>Pseudomonadati</taxon>
        <taxon>Pseudomonadota</taxon>
        <taxon>Gammaproteobacteria</taxon>
        <taxon>Enterobacterales</taxon>
        <taxon>Morganellaceae</taxon>
        <taxon>Xenorhabdus</taxon>
    </lineage>
</organism>
<proteinExistence type="predicted"/>
<evidence type="ECO:0000313" key="2">
    <source>
        <dbReference type="Proteomes" id="UP000032735"/>
    </source>
</evidence>
<evidence type="ECO:0000313" key="1">
    <source>
        <dbReference type="EMBL" id="CDG22994.1"/>
    </source>
</evidence>
<accession>A0A068R7K5</accession>
<dbReference type="HOGENOM" id="CLU_3174965_0_0_6"/>
<reference evidence="1 2" key="1">
    <citation type="submission" date="2013-07" db="EMBL/GenBank/DDBJ databases">
        <authorList>
            <person name="Genoscope - CEA"/>
        </authorList>
    </citation>
    <scope>NUCLEOTIDE SEQUENCE [LARGE SCALE GENOMIC DNA]</scope>
    <source>
        <strain evidence="1 2">G6</strain>
    </source>
</reference>
<dbReference type="STRING" id="1354304.XPG1_3358"/>
<dbReference type="Proteomes" id="UP000032735">
    <property type="component" value="Chromosome"/>
</dbReference>
<keyword evidence="2" id="KW-1185">Reference proteome</keyword>
<dbReference type="AlphaFoldDB" id="A0A068R7K5"/>
<protein>
    <submittedName>
        <fullName evidence="1">Uncharacterized protein</fullName>
    </submittedName>
</protein>